<evidence type="ECO:0000313" key="5">
    <source>
        <dbReference type="Proteomes" id="UP000242418"/>
    </source>
</evidence>
<feature type="domain" description="DSBA-like thioredoxin" evidence="3">
    <location>
        <begin position="4"/>
        <end position="191"/>
    </location>
</feature>
<proteinExistence type="inferred from homology"/>
<feature type="active site" description="Nucleophile" evidence="2">
    <location>
        <position position="13"/>
    </location>
</feature>
<dbReference type="Gene3D" id="3.40.30.10">
    <property type="entry name" value="Glutaredoxin"/>
    <property type="match status" value="1"/>
</dbReference>
<dbReference type="Proteomes" id="UP000242418">
    <property type="component" value="Unassembled WGS sequence"/>
</dbReference>
<keyword evidence="5" id="KW-1185">Reference proteome</keyword>
<dbReference type="InterPro" id="IPR044087">
    <property type="entry name" value="NahD-like"/>
</dbReference>
<comment type="similarity">
    <text evidence="1">Belongs to the GST superfamily. NadH family.</text>
</comment>
<dbReference type="GO" id="GO:1901170">
    <property type="term" value="P:naphthalene catabolic process"/>
    <property type="evidence" value="ECO:0007669"/>
    <property type="project" value="InterPro"/>
</dbReference>
<dbReference type="GO" id="GO:0004364">
    <property type="term" value="F:glutathione transferase activity"/>
    <property type="evidence" value="ECO:0007669"/>
    <property type="project" value="TreeGrafter"/>
</dbReference>
<dbReference type="CDD" id="cd03022">
    <property type="entry name" value="DsbA_HCCA_Iso"/>
    <property type="match status" value="1"/>
</dbReference>
<dbReference type="Pfam" id="PF01323">
    <property type="entry name" value="DSBA"/>
    <property type="match status" value="1"/>
</dbReference>
<dbReference type="PANTHER" id="PTHR42943:SF2">
    <property type="entry name" value="GLUTATHIONE S-TRANSFERASE KAPPA 1"/>
    <property type="match status" value="1"/>
</dbReference>
<protein>
    <recommendedName>
        <fullName evidence="1">2-hydroxychromene-2-carboxylate isomerase</fullName>
        <ecNumber evidence="1">5.99.1.4</ecNumber>
    </recommendedName>
</protein>
<dbReference type="GO" id="GO:0006749">
    <property type="term" value="P:glutathione metabolic process"/>
    <property type="evidence" value="ECO:0007669"/>
    <property type="project" value="TreeGrafter"/>
</dbReference>
<organism evidence="4 5">
    <name type="scientific">Pseudomonas peli</name>
    <dbReference type="NCBI Taxonomy" id="592361"/>
    <lineage>
        <taxon>Bacteria</taxon>
        <taxon>Pseudomonadati</taxon>
        <taxon>Pseudomonadota</taxon>
        <taxon>Gammaproteobacteria</taxon>
        <taxon>Pseudomonadales</taxon>
        <taxon>Pseudomonadaceae</taxon>
        <taxon>Pseudomonas</taxon>
    </lineage>
</organism>
<dbReference type="GO" id="GO:0018845">
    <property type="term" value="F:2-hydroxychromene-2-carboxylate isomerase activity"/>
    <property type="evidence" value="ECO:0007669"/>
    <property type="project" value="UniProtKB-UniRule"/>
</dbReference>
<dbReference type="SUPFAM" id="SSF52833">
    <property type="entry name" value="Thioredoxin-like"/>
    <property type="match status" value="1"/>
</dbReference>
<gene>
    <name evidence="4" type="ORF">SAMN05216370_4237</name>
</gene>
<dbReference type="AlphaFoldDB" id="A0AB37ZCT6"/>
<reference evidence="4 5" key="1">
    <citation type="submission" date="2016-10" db="EMBL/GenBank/DDBJ databases">
        <authorList>
            <person name="Varghese N."/>
            <person name="Submissions S."/>
        </authorList>
    </citation>
    <scope>NUCLEOTIDE SEQUENCE [LARGE SCALE GENOMIC DNA]</scope>
    <source>
        <strain evidence="4 5">DSM 17833</strain>
    </source>
</reference>
<dbReference type="PIRSF" id="PIRSF006386">
    <property type="entry name" value="HCCAis_GSTk"/>
    <property type="match status" value="1"/>
</dbReference>
<keyword evidence="1 4" id="KW-0413">Isomerase</keyword>
<dbReference type="EMBL" id="FMTL01000007">
    <property type="protein sequence ID" value="SCW87674.1"/>
    <property type="molecule type" value="Genomic_DNA"/>
</dbReference>
<evidence type="ECO:0000259" key="3">
    <source>
        <dbReference type="Pfam" id="PF01323"/>
    </source>
</evidence>
<accession>A0AB37ZCT6</accession>
<sequence>MKQTVEFFFDFVSPYSYLAYSQLESLPADISLRPMHVLSVMNAVGNTPTTVTCSAKGRYAAADLARWARRYGVALKRPDMRAMNNAACARAVLAAPSSEVAWQITTALFNACWRDGQTLTTTAEVLDALAAAGIETASLADLIDASETIEQLEKNNREAAERGVFGAPSFLLGESLFFGNDRLDFVREQLAGA</sequence>
<comment type="caution">
    <text evidence="4">The sequence shown here is derived from an EMBL/GenBank/DDBJ whole genome shotgun (WGS) entry which is preliminary data.</text>
</comment>
<dbReference type="PANTHER" id="PTHR42943">
    <property type="entry name" value="GLUTATHIONE S-TRANSFERASE KAPPA"/>
    <property type="match status" value="1"/>
</dbReference>
<comment type="catalytic activity">
    <reaction evidence="1">
        <text>2-hydroxychromene-2-carboxylate = (3E)-4-(2-hydroxyphenyl)-2-oxobut-3-enoate</text>
        <dbReference type="Rhea" id="RHEA:27401"/>
        <dbReference type="ChEBI" id="CHEBI:59350"/>
        <dbReference type="ChEBI" id="CHEBI:59353"/>
        <dbReference type="EC" id="5.99.1.4"/>
    </reaction>
</comment>
<dbReference type="GO" id="GO:0004602">
    <property type="term" value="F:glutathione peroxidase activity"/>
    <property type="evidence" value="ECO:0007669"/>
    <property type="project" value="TreeGrafter"/>
</dbReference>
<dbReference type="InterPro" id="IPR014440">
    <property type="entry name" value="HCCAis_GSTk"/>
</dbReference>
<evidence type="ECO:0000256" key="1">
    <source>
        <dbReference type="PIRNR" id="PIRNR006386"/>
    </source>
</evidence>
<evidence type="ECO:0000256" key="2">
    <source>
        <dbReference type="PIRSR" id="PIRSR006386-1"/>
    </source>
</evidence>
<evidence type="ECO:0000313" key="4">
    <source>
        <dbReference type="EMBL" id="SCW87674.1"/>
    </source>
</evidence>
<dbReference type="InterPro" id="IPR001853">
    <property type="entry name" value="DSBA-like_thioredoxin_dom"/>
</dbReference>
<dbReference type="InterPro" id="IPR036249">
    <property type="entry name" value="Thioredoxin-like_sf"/>
</dbReference>
<dbReference type="InterPro" id="IPR051924">
    <property type="entry name" value="GST_Kappa/NadH"/>
</dbReference>
<dbReference type="EC" id="5.99.1.4" evidence="1"/>
<name>A0AB37ZCT6_9PSED</name>